<feature type="transmembrane region" description="Helical" evidence="6">
    <location>
        <begin position="42"/>
        <end position="61"/>
    </location>
</feature>
<evidence type="ECO:0000256" key="4">
    <source>
        <dbReference type="ARBA" id="ARBA00022989"/>
    </source>
</evidence>
<evidence type="ECO:0000256" key="2">
    <source>
        <dbReference type="ARBA" id="ARBA00022475"/>
    </source>
</evidence>
<name>A0ABP7YXY3_9SPHI</name>
<proteinExistence type="predicted"/>
<accession>A0ABP7YXY3</accession>
<dbReference type="RefSeq" id="WP_344675108.1">
    <property type="nucleotide sequence ID" value="NZ_BAAAZI010000010.1"/>
</dbReference>
<dbReference type="NCBIfam" id="TIGR03954">
    <property type="entry name" value="integ_memb_HG"/>
    <property type="match status" value="1"/>
</dbReference>
<dbReference type="PANTHER" id="PTHR40077:SF2">
    <property type="entry name" value="MEMBRANE PROTEIN"/>
    <property type="match status" value="1"/>
</dbReference>
<evidence type="ECO:0000256" key="3">
    <source>
        <dbReference type="ARBA" id="ARBA00022692"/>
    </source>
</evidence>
<evidence type="ECO:0000313" key="8">
    <source>
        <dbReference type="EMBL" id="GAA4143395.1"/>
    </source>
</evidence>
<dbReference type="Proteomes" id="UP001500101">
    <property type="component" value="Unassembled WGS sequence"/>
</dbReference>
<dbReference type="EMBL" id="BAAAZI010000010">
    <property type="protein sequence ID" value="GAA4143395.1"/>
    <property type="molecule type" value="Genomic_DNA"/>
</dbReference>
<reference evidence="9" key="1">
    <citation type="journal article" date="2019" name="Int. J. Syst. Evol. Microbiol.">
        <title>The Global Catalogue of Microorganisms (GCM) 10K type strain sequencing project: providing services to taxonomists for standard genome sequencing and annotation.</title>
        <authorList>
            <consortium name="The Broad Institute Genomics Platform"/>
            <consortium name="The Broad Institute Genome Sequencing Center for Infectious Disease"/>
            <person name="Wu L."/>
            <person name="Ma J."/>
        </authorList>
    </citation>
    <scope>NUCLEOTIDE SEQUENCE [LARGE SCALE GENOMIC DNA]</scope>
    <source>
        <strain evidence="9">JCM 16704</strain>
    </source>
</reference>
<evidence type="ECO:0000313" key="9">
    <source>
        <dbReference type="Proteomes" id="UP001500101"/>
    </source>
</evidence>
<dbReference type="InterPro" id="IPR023845">
    <property type="entry name" value="DUF3817_TM"/>
</dbReference>
<keyword evidence="9" id="KW-1185">Reference proteome</keyword>
<keyword evidence="2" id="KW-1003">Cell membrane</keyword>
<evidence type="ECO:0000256" key="5">
    <source>
        <dbReference type="ARBA" id="ARBA00023136"/>
    </source>
</evidence>
<keyword evidence="5 6" id="KW-0472">Membrane</keyword>
<organism evidence="8 9">
    <name type="scientific">Sphingobacterium kyonggiense</name>
    <dbReference type="NCBI Taxonomy" id="714075"/>
    <lineage>
        <taxon>Bacteria</taxon>
        <taxon>Pseudomonadati</taxon>
        <taxon>Bacteroidota</taxon>
        <taxon>Sphingobacteriia</taxon>
        <taxon>Sphingobacteriales</taxon>
        <taxon>Sphingobacteriaceae</taxon>
        <taxon>Sphingobacterium</taxon>
    </lineage>
</organism>
<feature type="transmembrane region" description="Helical" evidence="6">
    <location>
        <begin position="7"/>
        <end position="30"/>
    </location>
</feature>
<protein>
    <submittedName>
        <fullName evidence="8">DUF3817 domain-containing protein</fullName>
    </submittedName>
</protein>
<sequence>MLKTLQISALIEAISAILLFFVAMPLKYIFHNDTIMRPVGMAHGVLWIIFVVLLIACWSTYKWSFKKFAKYFIFGTLPVLSFWVEKDLKRELNAQKEVV</sequence>
<dbReference type="PANTHER" id="PTHR40077">
    <property type="entry name" value="MEMBRANE PROTEIN-RELATED"/>
    <property type="match status" value="1"/>
</dbReference>
<dbReference type="Pfam" id="PF12823">
    <property type="entry name" value="DUF3817"/>
    <property type="match status" value="1"/>
</dbReference>
<evidence type="ECO:0000256" key="1">
    <source>
        <dbReference type="ARBA" id="ARBA00004651"/>
    </source>
</evidence>
<gene>
    <name evidence="8" type="ORF">GCM10022216_25280</name>
</gene>
<comment type="subcellular location">
    <subcellularLocation>
        <location evidence="1">Cell membrane</location>
        <topology evidence="1">Multi-pass membrane protein</topology>
    </subcellularLocation>
</comment>
<comment type="caution">
    <text evidence="8">The sequence shown here is derived from an EMBL/GenBank/DDBJ whole genome shotgun (WGS) entry which is preliminary data.</text>
</comment>
<evidence type="ECO:0000256" key="6">
    <source>
        <dbReference type="SAM" id="Phobius"/>
    </source>
</evidence>
<feature type="domain" description="DUF3817" evidence="7">
    <location>
        <begin position="2"/>
        <end position="90"/>
    </location>
</feature>
<keyword evidence="3 6" id="KW-0812">Transmembrane</keyword>
<keyword evidence="4 6" id="KW-1133">Transmembrane helix</keyword>
<evidence type="ECO:0000259" key="7">
    <source>
        <dbReference type="Pfam" id="PF12823"/>
    </source>
</evidence>